<comment type="cofactor">
    <cofactor evidence="1">
        <name>FAD</name>
        <dbReference type="ChEBI" id="CHEBI:57692"/>
    </cofactor>
</comment>
<comment type="caution">
    <text evidence="8">The sequence shown here is derived from an EMBL/GenBank/DDBJ whole genome shotgun (WGS) entry which is preliminary data.</text>
</comment>
<reference evidence="8 9" key="1">
    <citation type="submission" date="2014-03" db="EMBL/GenBank/DDBJ databases">
        <title>Genome sequence of Sphingobium yanoikuyae B1.</title>
        <authorList>
            <person name="Gan H.M."/>
            <person name="Gan H.Y."/>
            <person name="Savka M.A."/>
        </authorList>
    </citation>
    <scope>NUCLEOTIDE SEQUENCE [LARGE SCALE GENOMIC DNA]</scope>
    <source>
        <strain evidence="8 9">B1</strain>
    </source>
</reference>
<dbReference type="Gene3D" id="1.20.140.10">
    <property type="entry name" value="Butyryl-CoA Dehydrogenase, subunit A, domain 3"/>
    <property type="match status" value="1"/>
</dbReference>
<dbReference type="PANTHER" id="PTHR43884:SF20">
    <property type="entry name" value="ACYL-COA DEHYDROGENASE FADE28"/>
    <property type="match status" value="1"/>
</dbReference>
<comment type="similarity">
    <text evidence="2">Belongs to the acyl-CoA dehydrogenase family.</text>
</comment>
<accession>A0A084EIF8</accession>
<dbReference type="Gene3D" id="2.40.110.10">
    <property type="entry name" value="Butyryl-CoA Dehydrogenase, subunit A, domain 2"/>
    <property type="match status" value="1"/>
</dbReference>
<dbReference type="Gene3D" id="1.10.540.10">
    <property type="entry name" value="Acyl-CoA dehydrogenase/oxidase, N-terminal domain"/>
    <property type="match status" value="1"/>
</dbReference>
<dbReference type="AlphaFoldDB" id="A0A084EIF8"/>
<evidence type="ECO:0000313" key="9">
    <source>
        <dbReference type="Proteomes" id="UP000028534"/>
    </source>
</evidence>
<dbReference type="InterPro" id="IPR013786">
    <property type="entry name" value="AcylCoA_DH/ox_N"/>
</dbReference>
<feature type="domain" description="Acyl-CoA dehydrogenase/oxidase C-terminal" evidence="6">
    <location>
        <begin position="218"/>
        <end position="348"/>
    </location>
</feature>
<gene>
    <name evidence="8" type="ORF">CP98_03234</name>
</gene>
<evidence type="ECO:0000256" key="3">
    <source>
        <dbReference type="ARBA" id="ARBA00022630"/>
    </source>
</evidence>
<keyword evidence="5" id="KW-0560">Oxidoreductase</keyword>
<evidence type="ECO:0000256" key="4">
    <source>
        <dbReference type="ARBA" id="ARBA00022827"/>
    </source>
</evidence>
<evidence type="ECO:0000256" key="2">
    <source>
        <dbReference type="ARBA" id="ARBA00009347"/>
    </source>
</evidence>
<dbReference type="InterPro" id="IPR009100">
    <property type="entry name" value="AcylCoA_DH/oxidase_NM_dom_sf"/>
</dbReference>
<dbReference type="PANTHER" id="PTHR43884">
    <property type="entry name" value="ACYL-COA DEHYDROGENASE"/>
    <property type="match status" value="1"/>
</dbReference>
<dbReference type="Proteomes" id="UP000028534">
    <property type="component" value="Unassembled WGS sequence"/>
</dbReference>
<dbReference type="Pfam" id="PF00441">
    <property type="entry name" value="Acyl-CoA_dh_1"/>
    <property type="match status" value="1"/>
</dbReference>
<sequence>MNFDLSDEQTMLRDMLNRYLRERHDFESRQRHVSQDGELWTGLADLGILGAVLPEQAGGLGGGAIETMLIMEALGEALVTAPYLESVVIGGGLLARFPTDATTALLTRIGTGEARLAATLDGDGMRADRRDEGYHLHGTARTVIHAPGASHMLIAARDREGDRLNFLIEATTPGMVQHPYRLIDDRPAADLTIDCQLPAAALLASGDAACTAIAATEDAARAALCAEAVGVLRRMFNDTVAYARQRRQFGQPLARFQVLQHRMVDMYIALEQAISATYLATLNLHAAPADRARAVAAAKAMIGMSARFIGEQSVQLHGAMGMTEELAVGHYFKRATAIAHQMGSRDQHVRRYAAMPRIPA</sequence>
<dbReference type="CDD" id="cd00567">
    <property type="entry name" value="ACAD"/>
    <property type="match status" value="1"/>
</dbReference>
<dbReference type="InterPro" id="IPR046373">
    <property type="entry name" value="Acyl-CoA_Oxase/DH_mid-dom_sf"/>
</dbReference>
<evidence type="ECO:0000256" key="5">
    <source>
        <dbReference type="ARBA" id="ARBA00023002"/>
    </source>
</evidence>
<dbReference type="GO" id="GO:0050660">
    <property type="term" value="F:flavin adenine dinucleotide binding"/>
    <property type="evidence" value="ECO:0007669"/>
    <property type="project" value="InterPro"/>
</dbReference>
<dbReference type="SUPFAM" id="SSF56645">
    <property type="entry name" value="Acyl-CoA dehydrogenase NM domain-like"/>
    <property type="match status" value="1"/>
</dbReference>
<dbReference type="GO" id="GO:0003995">
    <property type="term" value="F:acyl-CoA dehydrogenase activity"/>
    <property type="evidence" value="ECO:0007669"/>
    <property type="project" value="TreeGrafter"/>
</dbReference>
<organism evidence="8 9">
    <name type="scientific">Sphingobium yanoikuyae</name>
    <name type="common">Sphingomonas yanoikuyae</name>
    <dbReference type="NCBI Taxonomy" id="13690"/>
    <lineage>
        <taxon>Bacteria</taxon>
        <taxon>Pseudomonadati</taxon>
        <taxon>Pseudomonadota</taxon>
        <taxon>Alphaproteobacteria</taxon>
        <taxon>Sphingomonadales</taxon>
        <taxon>Sphingomonadaceae</taxon>
        <taxon>Sphingobium</taxon>
    </lineage>
</organism>
<evidence type="ECO:0000256" key="1">
    <source>
        <dbReference type="ARBA" id="ARBA00001974"/>
    </source>
</evidence>
<proteinExistence type="inferred from homology"/>
<evidence type="ECO:0000259" key="6">
    <source>
        <dbReference type="Pfam" id="PF00441"/>
    </source>
</evidence>
<evidence type="ECO:0000313" key="8">
    <source>
        <dbReference type="EMBL" id="KEZ17750.1"/>
    </source>
</evidence>
<dbReference type="InterPro" id="IPR036250">
    <property type="entry name" value="AcylCo_DH-like_C"/>
</dbReference>
<name>A0A084EIF8_SPHYA</name>
<dbReference type="SUPFAM" id="SSF47203">
    <property type="entry name" value="Acyl-CoA dehydrogenase C-terminal domain-like"/>
    <property type="match status" value="1"/>
</dbReference>
<dbReference type="RefSeq" id="WP_037520855.1">
    <property type="nucleotide sequence ID" value="NZ_JGVR01000020.1"/>
</dbReference>
<feature type="domain" description="Acyl-CoA dehydrogenase/oxidase N-terminal" evidence="7">
    <location>
        <begin position="6"/>
        <end position="102"/>
    </location>
</feature>
<dbReference type="InterPro" id="IPR037069">
    <property type="entry name" value="AcylCoA_DH/ox_N_sf"/>
</dbReference>
<dbReference type="EMBL" id="JGVR01000020">
    <property type="protein sequence ID" value="KEZ17750.1"/>
    <property type="molecule type" value="Genomic_DNA"/>
</dbReference>
<dbReference type="Pfam" id="PF02771">
    <property type="entry name" value="Acyl-CoA_dh_N"/>
    <property type="match status" value="1"/>
</dbReference>
<keyword evidence="3" id="KW-0285">Flavoprotein</keyword>
<dbReference type="PATRIC" id="fig|13690.10.peg.3314"/>
<evidence type="ECO:0000259" key="7">
    <source>
        <dbReference type="Pfam" id="PF02771"/>
    </source>
</evidence>
<dbReference type="eggNOG" id="COG1960">
    <property type="taxonomic scope" value="Bacteria"/>
</dbReference>
<dbReference type="InterPro" id="IPR009075">
    <property type="entry name" value="AcylCo_DH/oxidase_C"/>
</dbReference>
<protein>
    <submittedName>
        <fullName evidence="8">Acyl-CoA dehydrogenase family protein</fullName>
    </submittedName>
</protein>
<keyword evidence="4" id="KW-0274">FAD</keyword>